<dbReference type="Proteomes" id="UP000596827">
    <property type="component" value="Unassembled WGS sequence"/>
</dbReference>
<sequence>MQLATGTVVNGKVVVEGLDLPEGTSVTVLTRDDELAVKLSPADEAELLEALDEADVEDGISAEELFVRLQRFC</sequence>
<proteinExistence type="predicted"/>
<evidence type="ECO:0000313" key="1">
    <source>
        <dbReference type="EMBL" id="MBC5767956.1"/>
    </source>
</evidence>
<keyword evidence="2" id="KW-1185">Reference proteome</keyword>
<reference evidence="1" key="1">
    <citation type="submission" date="2020-08" db="EMBL/GenBank/DDBJ databases">
        <title>Ramlibacter sp. GTP1 16S ribosomal RNA gene genome sequencing and assembly.</title>
        <authorList>
            <person name="Kang M."/>
        </authorList>
    </citation>
    <scope>NUCLEOTIDE SEQUENCE</scope>
    <source>
        <strain evidence="1">GTP1</strain>
    </source>
</reference>
<name>A0A923MD35_9BURK</name>
<dbReference type="RefSeq" id="WP_187084449.1">
    <property type="nucleotide sequence ID" value="NZ_JACORU010000014.1"/>
</dbReference>
<organism evidence="1 2">
    <name type="scientific">Ramlibacter albus</name>
    <dbReference type="NCBI Taxonomy" id="2079448"/>
    <lineage>
        <taxon>Bacteria</taxon>
        <taxon>Pseudomonadati</taxon>
        <taxon>Pseudomonadota</taxon>
        <taxon>Betaproteobacteria</taxon>
        <taxon>Burkholderiales</taxon>
        <taxon>Comamonadaceae</taxon>
        <taxon>Ramlibacter</taxon>
    </lineage>
</organism>
<protein>
    <submittedName>
        <fullName evidence="1">Uncharacterized protein</fullName>
    </submittedName>
</protein>
<evidence type="ECO:0000313" key="2">
    <source>
        <dbReference type="Proteomes" id="UP000596827"/>
    </source>
</evidence>
<comment type="caution">
    <text evidence="1">The sequence shown here is derived from an EMBL/GenBank/DDBJ whole genome shotgun (WGS) entry which is preliminary data.</text>
</comment>
<gene>
    <name evidence="1" type="ORF">H8R02_26065</name>
</gene>
<accession>A0A923MD35</accession>
<dbReference type="EMBL" id="JACORU010000014">
    <property type="protein sequence ID" value="MBC5767956.1"/>
    <property type="molecule type" value="Genomic_DNA"/>
</dbReference>
<dbReference type="AlphaFoldDB" id="A0A923MD35"/>